<dbReference type="Gene3D" id="2.80.10.70">
    <property type="entry name" value="Spindlin/Ssty"/>
    <property type="match status" value="1"/>
</dbReference>
<comment type="similarity">
    <text evidence="1">Belongs to the SPIN/STSY family.</text>
</comment>
<keyword evidence="3" id="KW-1185">Reference proteome</keyword>
<name>A0ABD3X451_SINWO</name>
<protein>
    <submittedName>
        <fullName evidence="2">Uncharacterized protein</fullName>
    </submittedName>
</protein>
<evidence type="ECO:0000313" key="3">
    <source>
        <dbReference type="Proteomes" id="UP001634394"/>
    </source>
</evidence>
<gene>
    <name evidence="2" type="ORF">ACJMK2_032620</name>
</gene>
<comment type="caution">
    <text evidence="2">The sequence shown here is derived from an EMBL/GenBank/DDBJ whole genome shotgun (WGS) entry which is preliminary data.</text>
</comment>
<dbReference type="EMBL" id="JBJQND010000004">
    <property type="protein sequence ID" value="KAL3880376.1"/>
    <property type="molecule type" value="Genomic_DNA"/>
</dbReference>
<dbReference type="Proteomes" id="UP001634394">
    <property type="component" value="Unassembled WGS sequence"/>
</dbReference>
<evidence type="ECO:0000256" key="1">
    <source>
        <dbReference type="ARBA" id="ARBA00009467"/>
    </source>
</evidence>
<dbReference type="InterPro" id="IPR042567">
    <property type="entry name" value="SPIN/Ssty_sf"/>
</dbReference>
<sequence>MSSKTVQFTIEKLSENLFILIDEASAVEGTKTYEKHMLVGKTVLHTFEEKDDKILTKRKILTKKKYKGYEISTVPHFNHRFNIKYQDDPAIYTYKLLDEMKNGDFEIVV</sequence>
<reference evidence="2 3" key="1">
    <citation type="submission" date="2024-11" db="EMBL/GenBank/DDBJ databases">
        <title>Chromosome-level genome assembly of the freshwater bivalve Anodonta woodiana.</title>
        <authorList>
            <person name="Chen X."/>
        </authorList>
    </citation>
    <scope>NUCLEOTIDE SEQUENCE [LARGE SCALE GENOMIC DNA]</scope>
    <source>
        <strain evidence="2">MN2024</strain>
        <tissue evidence="2">Gills</tissue>
    </source>
</reference>
<accession>A0ABD3X451</accession>
<dbReference type="PANTHER" id="PTHR10405">
    <property type="entry name" value="SPINDLIN"/>
    <property type="match status" value="1"/>
</dbReference>
<evidence type="ECO:0000313" key="2">
    <source>
        <dbReference type="EMBL" id="KAL3880376.1"/>
    </source>
</evidence>
<dbReference type="AlphaFoldDB" id="A0ABD3X451"/>
<organism evidence="2 3">
    <name type="scientific">Sinanodonta woodiana</name>
    <name type="common">Chinese pond mussel</name>
    <name type="synonym">Anodonta woodiana</name>
    <dbReference type="NCBI Taxonomy" id="1069815"/>
    <lineage>
        <taxon>Eukaryota</taxon>
        <taxon>Metazoa</taxon>
        <taxon>Spiralia</taxon>
        <taxon>Lophotrochozoa</taxon>
        <taxon>Mollusca</taxon>
        <taxon>Bivalvia</taxon>
        <taxon>Autobranchia</taxon>
        <taxon>Heteroconchia</taxon>
        <taxon>Palaeoheterodonta</taxon>
        <taxon>Unionida</taxon>
        <taxon>Unionoidea</taxon>
        <taxon>Unionidae</taxon>
        <taxon>Unioninae</taxon>
        <taxon>Sinanodonta</taxon>
    </lineage>
</organism>
<dbReference type="InterPro" id="IPR003671">
    <property type="entry name" value="SPIN/Ssty"/>
</dbReference>
<proteinExistence type="inferred from homology"/>